<dbReference type="InterPro" id="IPR017927">
    <property type="entry name" value="FAD-bd_FR_type"/>
</dbReference>
<accession>A0A4R2CSB5</accession>
<comment type="similarity">
    <text evidence="1">Belongs to the SIP oxidoreductase family.</text>
</comment>
<dbReference type="Proteomes" id="UP000295351">
    <property type="component" value="Unassembled WGS sequence"/>
</dbReference>
<evidence type="ECO:0000256" key="1">
    <source>
        <dbReference type="ARBA" id="ARBA00035644"/>
    </source>
</evidence>
<keyword evidence="4" id="KW-1185">Reference proteome</keyword>
<dbReference type="InterPro" id="IPR014543">
    <property type="entry name" value="UCP028291"/>
</dbReference>
<dbReference type="PANTHER" id="PTHR30157:SF0">
    <property type="entry name" value="NADPH-DEPENDENT FERRIC-CHELATE REDUCTASE"/>
    <property type="match status" value="1"/>
</dbReference>
<dbReference type="Pfam" id="PF04954">
    <property type="entry name" value="SIP"/>
    <property type="match status" value="1"/>
</dbReference>
<proteinExistence type="inferred from homology"/>
<dbReference type="Pfam" id="PF09981">
    <property type="entry name" value="DUF2218"/>
    <property type="match status" value="1"/>
</dbReference>
<dbReference type="Gene3D" id="3.30.310.50">
    <property type="entry name" value="Alpha-D-phosphohexomutase, C-terminal domain"/>
    <property type="match status" value="1"/>
</dbReference>
<gene>
    <name evidence="3" type="ORF">EV665_10920</name>
</gene>
<dbReference type="InterPro" id="IPR007037">
    <property type="entry name" value="SIP_rossman_dom"/>
</dbReference>
<dbReference type="PROSITE" id="PS51384">
    <property type="entry name" value="FAD_FR"/>
    <property type="match status" value="1"/>
</dbReference>
<dbReference type="InterPro" id="IPR039374">
    <property type="entry name" value="SIP_fam"/>
</dbReference>
<dbReference type="AlphaFoldDB" id="A0A4R2CSB5"/>
<evidence type="ECO:0000313" key="3">
    <source>
        <dbReference type="EMBL" id="TCN43635.1"/>
    </source>
</evidence>
<dbReference type="EMBL" id="SLVX01000009">
    <property type="protein sequence ID" value="TCN43635.1"/>
    <property type="molecule type" value="Genomic_DNA"/>
</dbReference>
<protein>
    <submittedName>
        <fullName evidence="3">NADPH-dependent ferric siderophore reductase</fullName>
    </submittedName>
</protein>
<dbReference type="SUPFAM" id="SSF63380">
    <property type="entry name" value="Riboflavin synthase domain-like"/>
    <property type="match status" value="1"/>
</dbReference>
<dbReference type="Gene3D" id="2.40.30.10">
    <property type="entry name" value="Translation factors"/>
    <property type="match status" value="1"/>
</dbReference>
<sequence length="359" mass="38768">MHARQYTARARIALRNPAPVIAEFCDHMQEHNAEVSEGPTGPLLRLGSIRAQFSREGEATLVDVAAPDLEGLYLARMAVASHILEFAGDDPPAITWTGDGEEIVRPPNFQILQVVACRTLTPHMRRLTLSGENVARFAGLDALHLNLMVQRPEAGEPQWPHVGANGVIAWEKPELRPLMRKYTVRSVDLAAGTLDIDFVLHADAGPGSGFAAAAAVGDRVGVVGPGGGGLVAADWYLFAGDETALPAVARMLENLPAGARGRVFIEVADAGEVQALAPPPAIAVEWLFRDGRPPGSTSLLIDAVRSVAFPMDGEAVYVWAGCEFEAFRAIRSFARQERRLSNTEHLVVSYWRCGRAEED</sequence>
<reference evidence="3 4" key="1">
    <citation type="submission" date="2019-03" db="EMBL/GenBank/DDBJ databases">
        <title>Genomic Encyclopedia of Type Strains, Phase IV (KMG-IV): sequencing the most valuable type-strain genomes for metagenomic binning, comparative biology and taxonomic classification.</title>
        <authorList>
            <person name="Goeker M."/>
        </authorList>
    </citation>
    <scope>NUCLEOTIDE SEQUENCE [LARGE SCALE GENOMIC DNA]</scope>
    <source>
        <strain evidence="3 4">DSM 18401</strain>
    </source>
</reference>
<dbReference type="InterPro" id="IPR013113">
    <property type="entry name" value="SIP_FAD-bd"/>
</dbReference>
<dbReference type="CDD" id="cd06193">
    <property type="entry name" value="siderophore_interacting"/>
    <property type="match status" value="1"/>
</dbReference>
<feature type="domain" description="FAD-binding FR-type" evidence="2">
    <location>
        <begin position="107"/>
        <end position="232"/>
    </location>
</feature>
<evidence type="ECO:0000313" key="4">
    <source>
        <dbReference type="Proteomes" id="UP000295351"/>
    </source>
</evidence>
<name>A0A4R2CSB5_SHIGR</name>
<dbReference type="PANTHER" id="PTHR30157">
    <property type="entry name" value="FERRIC REDUCTASE, NADPH-DEPENDENT"/>
    <property type="match status" value="1"/>
</dbReference>
<dbReference type="RefSeq" id="WP_133034815.1">
    <property type="nucleotide sequence ID" value="NZ_BAABEI010000004.1"/>
</dbReference>
<dbReference type="InterPro" id="IPR017938">
    <property type="entry name" value="Riboflavin_synthase-like_b-brl"/>
</dbReference>
<dbReference type="Pfam" id="PF08021">
    <property type="entry name" value="FAD_binding_9"/>
    <property type="match status" value="1"/>
</dbReference>
<evidence type="ECO:0000259" key="2">
    <source>
        <dbReference type="PROSITE" id="PS51384"/>
    </source>
</evidence>
<comment type="caution">
    <text evidence="3">The sequence shown here is derived from an EMBL/GenBank/DDBJ whole genome shotgun (WGS) entry which is preliminary data.</text>
</comment>
<dbReference type="GO" id="GO:0016491">
    <property type="term" value="F:oxidoreductase activity"/>
    <property type="evidence" value="ECO:0007669"/>
    <property type="project" value="InterPro"/>
</dbReference>
<dbReference type="Gene3D" id="3.40.50.80">
    <property type="entry name" value="Nucleotide-binding domain of ferredoxin-NADP reductase (FNR) module"/>
    <property type="match status" value="1"/>
</dbReference>
<dbReference type="InterPro" id="IPR039261">
    <property type="entry name" value="FNR_nucleotide-bd"/>
</dbReference>
<organism evidence="3 4">
    <name type="scientific">Shinella granuli</name>
    <dbReference type="NCBI Taxonomy" id="323621"/>
    <lineage>
        <taxon>Bacteria</taxon>
        <taxon>Pseudomonadati</taxon>
        <taxon>Pseudomonadota</taxon>
        <taxon>Alphaproteobacteria</taxon>
        <taxon>Hyphomicrobiales</taxon>
        <taxon>Rhizobiaceae</taxon>
        <taxon>Shinella</taxon>
    </lineage>
</organism>